<dbReference type="EMBL" id="SNYK01000001">
    <property type="protein sequence ID" value="TDQ40121.1"/>
    <property type="molecule type" value="Genomic_DNA"/>
</dbReference>
<accession>A0A4R6U2D7</accession>
<keyword evidence="6" id="KW-1133">Transmembrane helix</keyword>
<evidence type="ECO:0000313" key="10">
    <source>
        <dbReference type="Proteomes" id="UP000294575"/>
    </source>
</evidence>
<evidence type="ECO:0000256" key="4">
    <source>
        <dbReference type="ARBA" id="ARBA00022803"/>
    </source>
</evidence>
<dbReference type="PANTHER" id="PTHR47870:SF4">
    <property type="entry name" value="CYTOCHROME C-TYPE BIOGENESIS PROTEIN CYCH"/>
    <property type="match status" value="1"/>
</dbReference>
<evidence type="ECO:0000259" key="8">
    <source>
        <dbReference type="Pfam" id="PF23914"/>
    </source>
</evidence>
<keyword evidence="3" id="KW-0201">Cytochrome c-type biogenesis</keyword>
<keyword evidence="4 5" id="KW-0802">TPR repeat</keyword>
<dbReference type="InterPro" id="IPR056412">
    <property type="entry name" value="Ig_CycH"/>
</dbReference>
<evidence type="ECO:0000256" key="6">
    <source>
        <dbReference type="SAM" id="Phobius"/>
    </source>
</evidence>
<dbReference type="RefSeq" id="WP_101496822.1">
    <property type="nucleotide sequence ID" value="NZ_LNJZ01000007.1"/>
</dbReference>
<dbReference type="SUPFAM" id="SSF48452">
    <property type="entry name" value="TPR-like"/>
    <property type="match status" value="1"/>
</dbReference>
<dbReference type="Pfam" id="PF23892">
    <property type="entry name" value="Ig_CycH"/>
    <property type="match status" value="1"/>
</dbReference>
<dbReference type="GO" id="GO:0005886">
    <property type="term" value="C:plasma membrane"/>
    <property type="evidence" value="ECO:0007669"/>
    <property type="project" value="TreeGrafter"/>
</dbReference>
<evidence type="ECO:0000313" key="9">
    <source>
        <dbReference type="EMBL" id="TDQ40121.1"/>
    </source>
</evidence>
<dbReference type="Pfam" id="PF23914">
    <property type="entry name" value="TPR_CcmH_CycH"/>
    <property type="match status" value="1"/>
</dbReference>
<comment type="caution">
    <text evidence="9">The sequence shown here is derived from an EMBL/GenBank/DDBJ whole genome shotgun (WGS) entry which is preliminary data.</text>
</comment>
<evidence type="ECO:0000256" key="5">
    <source>
        <dbReference type="PROSITE-ProRule" id="PRU00339"/>
    </source>
</evidence>
<dbReference type="Proteomes" id="UP000294575">
    <property type="component" value="Unassembled WGS sequence"/>
</dbReference>
<feature type="domain" description="Cytochrome c-type biogenesis protein H Ig-like" evidence="7">
    <location>
        <begin position="328"/>
        <end position="431"/>
    </location>
</feature>
<dbReference type="PROSITE" id="PS50005">
    <property type="entry name" value="TPR"/>
    <property type="match status" value="1"/>
</dbReference>
<dbReference type="OrthoDB" id="9776053at2"/>
<gene>
    <name evidence="9" type="ORF">DFQ45_101256</name>
</gene>
<keyword evidence="2" id="KW-0677">Repeat</keyword>
<evidence type="ECO:0000256" key="3">
    <source>
        <dbReference type="ARBA" id="ARBA00022748"/>
    </source>
</evidence>
<dbReference type="Gene3D" id="1.25.40.10">
    <property type="entry name" value="Tetratricopeptide repeat domain"/>
    <property type="match status" value="1"/>
</dbReference>
<dbReference type="InterPro" id="IPR019734">
    <property type="entry name" value="TPR_rpt"/>
</dbReference>
<dbReference type="NCBIfam" id="TIGR03142">
    <property type="entry name" value="cytochro_ccmI"/>
    <property type="match status" value="1"/>
</dbReference>
<keyword evidence="6" id="KW-0472">Membrane</keyword>
<proteinExistence type="predicted"/>
<comment type="subcellular location">
    <subcellularLocation>
        <location evidence="1">Cell envelope</location>
    </subcellularLocation>
</comment>
<feature type="transmembrane region" description="Helical" evidence="6">
    <location>
        <begin position="6"/>
        <end position="26"/>
    </location>
</feature>
<dbReference type="InterPro" id="IPR056413">
    <property type="entry name" value="TPR_CcmH_CycH"/>
</dbReference>
<dbReference type="InterPro" id="IPR017560">
    <property type="entry name" value="Cyt_c_biogenesis_CcmI"/>
</dbReference>
<dbReference type="PANTHER" id="PTHR47870">
    <property type="entry name" value="CYTOCHROME C-TYPE BIOGENESIS PROTEIN CCMH"/>
    <property type="match status" value="1"/>
</dbReference>
<dbReference type="AlphaFoldDB" id="A0A4R6U2D7"/>
<reference evidence="9 10" key="1">
    <citation type="submission" date="2019-03" db="EMBL/GenBank/DDBJ databases">
        <title>Genomic Encyclopedia of Type Strains, Phase IV (KMG-IV): sequencing the most valuable type-strain genomes for metagenomic binning, comparative biology and taxonomic classification.</title>
        <authorList>
            <person name="Goeker M."/>
        </authorList>
    </citation>
    <scope>NUCLEOTIDE SEQUENCE [LARGE SCALE GENOMIC DNA]</scope>
    <source>
        <strain evidence="9 10">DSM 28679</strain>
    </source>
</reference>
<evidence type="ECO:0000259" key="7">
    <source>
        <dbReference type="Pfam" id="PF23892"/>
    </source>
</evidence>
<feature type="transmembrane region" description="Helical" evidence="6">
    <location>
        <begin position="92"/>
        <end position="113"/>
    </location>
</feature>
<protein>
    <submittedName>
        <fullName evidence="9">Cytochrome c-type biogenesis protein CcmH</fullName>
    </submittedName>
</protein>
<organism evidence="9 10">
    <name type="scientific">Thiopseudomonas denitrificans</name>
    <dbReference type="NCBI Taxonomy" id="1501432"/>
    <lineage>
        <taxon>Bacteria</taxon>
        <taxon>Pseudomonadati</taxon>
        <taxon>Pseudomonadota</taxon>
        <taxon>Gammaproteobacteria</taxon>
        <taxon>Pseudomonadales</taxon>
        <taxon>Pseudomonadaceae</taxon>
        <taxon>Thiopseudomonas</taxon>
    </lineage>
</organism>
<feature type="domain" description="Cytochrome c-type biogenesis protein H TPR" evidence="8">
    <location>
        <begin position="130"/>
        <end position="280"/>
    </location>
</feature>
<evidence type="ECO:0000256" key="2">
    <source>
        <dbReference type="ARBA" id="ARBA00022737"/>
    </source>
</evidence>
<evidence type="ECO:0000256" key="1">
    <source>
        <dbReference type="ARBA" id="ARBA00004196"/>
    </source>
</evidence>
<dbReference type="InterPro" id="IPR011990">
    <property type="entry name" value="TPR-like_helical_dom_sf"/>
</dbReference>
<dbReference type="GO" id="GO:0017004">
    <property type="term" value="P:cytochrome complex assembly"/>
    <property type="evidence" value="ECO:0007669"/>
    <property type="project" value="UniProtKB-KW"/>
</dbReference>
<keyword evidence="6" id="KW-0812">Transmembrane</keyword>
<sequence>MITFWLLALVLLVSAMLLMLWPVLNVRKLQAEEDRTALNVALYQERLNELQGQFDQGTLSKELFEEGRLEAERELLEDTAQGAPQQKARLGIALPLIATLLLPVAGAGLYMVWGAGDQVAMTLEQVPLMQEQQAVDALMSRIPAIQEPQAREQAMSELIARLENIVRMQPEAADVWFFLGRSYMNDQRVADAAHAYSRAMDAAGRQPEILAQWVQAQFFANDSQWNDELQQAVEEVLEADPQDATTLGLIGIAGFETGNFNVARDSWNRLLGFMDPRDPSAQAVLTGVERAEKAIEEFGENNPQAVRGPVLPPLPEPSALSQSGRVLLEISLSDELAASVDPAATVFVFARSPESGQIPIAAQRLSVAGLPATIELSDADAVMTELQLSKAGSVEVQASISSDGNASEPEWVSASLAAEVESGKALELVIDRPARGAR</sequence>
<name>A0A4R6U2D7_9GAMM</name>
<feature type="repeat" description="TPR" evidence="5">
    <location>
        <begin position="173"/>
        <end position="206"/>
    </location>
</feature>
<dbReference type="GO" id="GO:0030313">
    <property type="term" value="C:cell envelope"/>
    <property type="evidence" value="ECO:0007669"/>
    <property type="project" value="UniProtKB-SubCell"/>
</dbReference>
<dbReference type="InterPro" id="IPR051263">
    <property type="entry name" value="C-type_cytochrome_biogenesis"/>
</dbReference>
<keyword evidence="10" id="KW-1185">Reference proteome</keyword>